<reference evidence="4 5" key="1">
    <citation type="journal article" date="2022" name="G3 (Bethesda)">
        <title>Enemy or ally: a genomic approach to elucidate the lifestyle of Phyllosticta citrichinaensis.</title>
        <authorList>
            <person name="Buijs V.A."/>
            <person name="Groenewald J.Z."/>
            <person name="Haridas S."/>
            <person name="LaButti K.M."/>
            <person name="Lipzen A."/>
            <person name="Martin F.M."/>
            <person name="Barry K."/>
            <person name="Grigoriev I.V."/>
            <person name="Crous P.W."/>
            <person name="Seidl M.F."/>
        </authorList>
    </citation>
    <scope>NUCLEOTIDE SEQUENCE [LARGE SCALE GENOMIC DNA]</scope>
    <source>
        <strain evidence="4 5">CBS 129764</strain>
    </source>
</reference>
<gene>
    <name evidence="4" type="ORF">IWX90DRAFT_433047</name>
</gene>
<keyword evidence="3" id="KW-0472">Membrane</keyword>
<dbReference type="Proteomes" id="UP001456524">
    <property type="component" value="Unassembled WGS sequence"/>
</dbReference>
<sequence>MTTTEAELEALMRLMESVEDSLRDIQDDWRVMRDGLEEYLLAESDSPSTSASSSAAATPERPGQQKDEKSLQQQPGQCGDGKVNLASRVSCNPSSVSGKFLIQHKRGTKDLENCSTTEMHRVIVLVCMSHLSQILFLIPNVFALVILYICSRLGGKSRGTHNLLITTLDA</sequence>
<evidence type="ECO:0000256" key="3">
    <source>
        <dbReference type="SAM" id="Phobius"/>
    </source>
</evidence>
<evidence type="ECO:0000256" key="2">
    <source>
        <dbReference type="SAM" id="MobiDB-lite"/>
    </source>
</evidence>
<accession>A0ABR1XTA3</accession>
<keyword evidence="3" id="KW-1133">Transmembrane helix</keyword>
<feature type="compositionally biased region" description="Low complexity" evidence="2">
    <location>
        <begin position="42"/>
        <end position="60"/>
    </location>
</feature>
<organism evidence="4 5">
    <name type="scientific">Phyllosticta citrichinensis</name>
    <dbReference type="NCBI Taxonomy" id="1130410"/>
    <lineage>
        <taxon>Eukaryota</taxon>
        <taxon>Fungi</taxon>
        <taxon>Dikarya</taxon>
        <taxon>Ascomycota</taxon>
        <taxon>Pezizomycotina</taxon>
        <taxon>Dothideomycetes</taxon>
        <taxon>Dothideomycetes incertae sedis</taxon>
        <taxon>Botryosphaeriales</taxon>
        <taxon>Phyllostictaceae</taxon>
        <taxon>Phyllosticta</taxon>
    </lineage>
</organism>
<keyword evidence="5" id="KW-1185">Reference proteome</keyword>
<keyword evidence="3" id="KW-0812">Transmembrane</keyword>
<dbReference type="EMBL" id="JBBWUH010000005">
    <property type="protein sequence ID" value="KAK8166517.1"/>
    <property type="molecule type" value="Genomic_DNA"/>
</dbReference>
<keyword evidence="1" id="KW-0175">Coiled coil</keyword>
<feature type="transmembrane region" description="Helical" evidence="3">
    <location>
        <begin position="122"/>
        <end position="149"/>
    </location>
</feature>
<evidence type="ECO:0000256" key="1">
    <source>
        <dbReference type="SAM" id="Coils"/>
    </source>
</evidence>
<evidence type="ECO:0000313" key="5">
    <source>
        <dbReference type="Proteomes" id="UP001456524"/>
    </source>
</evidence>
<evidence type="ECO:0000313" key="4">
    <source>
        <dbReference type="EMBL" id="KAK8166517.1"/>
    </source>
</evidence>
<protein>
    <submittedName>
        <fullName evidence="4">Uncharacterized protein</fullName>
    </submittedName>
</protein>
<name>A0ABR1XTA3_9PEZI</name>
<feature type="region of interest" description="Disordered" evidence="2">
    <location>
        <begin position="40"/>
        <end position="82"/>
    </location>
</feature>
<feature type="coiled-coil region" evidence="1">
    <location>
        <begin position="1"/>
        <end position="28"/>
    </location>
</feature>
<comment type="caution">
    <text evidence="4">The sequence shown here is derived from an EMBL/GenBank/DDBJ whole genome shotgun (WGS) entry which is preliminary data.</text>
</comment>
<proteinExistence type="predicted"/>